<evidence type="ECO:0000256" key="4">
    <source>
        <dbReference type="PROSITE-ProRule" id="PRU00703"/>
    </source>
</evidence>
<dbReference type="AlphaFoldDB" id="A0A164XFB3"/>
<dbReference type="GO" id="GO:0005737">
    <property type="term" value="C:cytoplasm"/>
    <property type="evidence" value="ECO:0007669"/>
    <property type="project" value="TreeGrafter"/>
</dbReference>
<sequence length="405" mass="44408">MSSSSALPPLASPTSKARRKPSTRRGRAASSVQHPREVHNSALQAIRQFLKSKNSYDVFPVSFRIIVLDTKLEVKKALGCLLANGVVSACLWNSEKSCFAGMLTVSDLIHLMQYYYQGSATYDDVTSKIEKFRLEKLREIEKDLGVDPPPLLSMHPMKSIWEAARMLIQTHARRLPLIDHDSATGHEVVVSVMTQYRMLKFIAINCKEADLLHMPLRKLGIGTYVHASPSAPLGPNRFAPLEVGYMDSTVFDIVHVFSERGISAVPILDADGRVLNLYETVDVISLVKSGDYRQLDLTIATALNMRSPDFPGVITCTAQDSLGTLLRLIRQRRVHRLIVVEGEVSRLLGIITLADVLQYIVGDLGIGEGSESVLAEVPDRSDALLSPSASSLSASVAGSTSVEEQ</sequence>
<dbReference type="OrthoDB" id="286637at2759"/>
<feature type="region of interest" description="Disordered" evidence="5">
    <location>
        <begin position="1"/>
        <end position="37"/>
    </location>
</feature>
<dbReference type="EMBL" id="KV419400">
    <property type="protein sequence ID" value="KZS95921.1"/>
    <property type="molecule type" value="Genomic_DNA"/>
</dbReference>
<dbReference type="GO" id="GO:0019901">
    <property type="term" value="F:protein kinase binding"/>
    <property type="evidence" value="ECO:0007669"/>
    <property type="project" value="TreeGrafter"/>
</dbReference>
<feature type="domain" description="CBS" evidence="6">
    <location>
        <begin position="235"/>
        <end position="295"/>
    </location>
</feature>
<feature type="region of interest" description="Disordered" evidence="5">
    <location>
        <begin position="384"/>
        <end position="405"/>
    </location>
</feature>
<evidence type="ECO:0000256" key="5">
    <source>
        <dbReference type="SAM" id="MobiDB-lite"/>
    </source>
</evidence>
<feature type="domain" description="CBS" evidence="6">
    <location>
        <begin position="305"/>
        <end position="366"/>
    </location>
</feature>
<dbReference type="SUPFAM" id="SSF54631">
    <property type="entry name" value="CBS-domain pair"/>
    <property type="match status" value="2"/>
</dbReference>
<dbReference type="Gene3D" id="3.10.580.10">
    <property type="entry name" value="CBS-domain"/>
    <property type="match status" value="2"/>
</dbReference>
<organism evidence="7 8">
    <name type="scientific">Sistotremastrum niveocremeum HHB9708</name>
    <dbReference type="NCBI Taxonomy" id="1314777"/>
    <lineage>
        <taxon>Eukaryota</taxon>
        <taxon>Fungi</taxon>
        <taxon>Dikarya</taxon>
        <taxon>Basidiomycota</taxon>
        <taxon>Agaricomycotina</taxon>
        <taxon>Agaricomycetes</taxon>
        <taxon>Sistotremastrales</taxon>
        <taxon>Sistotremastraceae</taxon>
        <taxon>Sertulicium</taxon>
        <taxon>Sertulicium niveocremeum</taxon>
    </lineage>
</organism>
<proteinExistence type="inferred from homology"/>
<dbReference type="InterPro" id="IPR000644">
    <property type="entry name" value="CBS_dom"/>
</dbReference>
<comment type="similarity">
    <text evidence="1">Belongs to the 5'-AMP-activated protein kinase gamma subunit family.</text>
</comment>
<feature type="compositionally biased region" description="Basic residues" evidence="5">
    <location>
        <begin position="16"/>
        <end position="27"/>
    </location>
</feature>
<dbReference type="PANTHER" id="PTHR13780:SF35">
    <property type="entry name" value="LD22662P"/>
    <property type="match status" value="1"/>
</dbReference>
<name>A0A164XFB3_9AGAM</name>
<protein>
    <submittedName>
        <fullName evidence="7">CBS-domain-containing protein</fullName>
    </submittedName>
</protein>
<reference evidence="7 8" key="1">
    <citation type="journal article" date="2016" name="Mol. Biol. Evol.">
        <title>Comparative Genomics of Early-Diverging Mushroom-Forming Fungi Provides Insights into the Origins of Lignocellulose Decay Capabilities.</title>
        <authorList>
            <person name="Nagy L.G."/>
            <person name="Riley R."/>
            <person name="Tritt A."/>
            <person name="Adam C."/>
            <person name="Daum C."/>
            <person name="Floudas D."/>
            <person name="Sun H."/>
            <person name="Yadav J.S."/>
            <person name="Pangilinan J."/>
            <person name="Larsson K.H."/>
            <person name="Matsuura K."/>
            <person name="Barry K."/>
            <person name="Labutti K."/>
            <person name="Kuo R."/>
            <person name="Ohm R.A."/>
            <person name="Bhattacharya S.S."/>
            <person name="Shirouzu T."/>
            <person name="Yoshinaga Y."/>
            <person name="Martin F.M."/>
            <person name="Grigoriev I.V."/>
            <person name="Hibbett D.S."/>
        </authorList>
    </citation>
    <scope>NUCLEOTIDE SEQUENCE [LARGE SCALE GENOMIC DNA]</scope>
    <source>
        <strain evidence="7 8">HHB9708</strain>
    </source>
</reference>
<dbReference type="InterPro" id="IPR046342">
    <property type="entry name" value="CBS_dom_sf"/>
</dbReference>
<keyword evidence="3 4" id="KW-0129">CBS domain</keyword>
<dbReference type="SMART" id="SM00116">
    <property type="entry name" value="CBS"/>
    <property type="match status" value="4"/>
</dbReference>
<dbReference type="Pfam" id="PF00571">
    <property type="entry name" value="CBS"/>
    <property type="match status" value="2"/>
</dbReference>
<dbReference type="GO" id="GO:0005634">
    <property type="term" value="C:nucleus"/>
    <property type="evidence" value="ECO:0007669"/>
    <property type="project" value="TreeGrafter"/>
</dbReference>
<feature type="domain" description="CBS" evidence="6">
    <location>
        <begin position="146"/>
        <end position="211"/>
    </location>
</feature>
<keyword evidence="8" id="KW-1185">Reference proteome</keyword>
<dbReference type="GO" id="GO:0031588">
    <property type="term" value="C:nucleotide-activated protein kinase complex"/>
    <property type="evidence" value="ECO:0007669"/>
    <property type="project" value="TreeGrafter"/>
</dbReference>
<evidence type="ECO:0000256" key="3">
    <source>
        <dbReference type="ARBA" id="ARBA00023122"/>
    </source>
</evidence>
<accession>A0A164XFB3</accession>
<feature type="compositionally biased region" description="Low complexity" evidence="5">
    <location>
        <begin position="1"/>
        <end position="13"/>
    </location>
</feature>
<dbReference type="STRING" id="1314777.A0A164XFB3"/>
<evidence type="ECO:0000313" key="8">
    <source>
        <dbReference type="Proteomes" id="UP000076722"/>
    </source>
</evidence>
<evidence type="ECO:0000259" key="6">
    <source>
        <dbReference type="PROSITE" id="PS51371"/>
    </source>
</evidence>
<evidence type="ECO:0000256" key="2">
    <source>
        <dbReference type="ARBA" id="ARBA00022737"/>
    </source>
</evidence>
<gene>
    <name evidence="7" type="ORF">SISNIDRAFT_539631</name>
</gene>
<dbReference type="GO" id="GO:0016208">
    <property type="term" value="F:AMP binding"/>
    <property type="evidence" value="ECO:0007669"/>
    <property type="project" value="TreeGrafter"/>
</dbReference>
<dbReference type="GO" id="GO:0019887">
    <property type="term" value="F:protein kinase regulator activity"/>
    <property type="evidence" value="ECO:0007669"/>
    <property type="project" value="TreeGrafter"/>
</dbReference>
<keyword evidence="2" id="KW-0677">Repeat</keyword>
<dbReference type="CDD" id="cd04618">
    <property type="entry name" value="CBS_euAMPK_gamma-like_repeat1"/>
    <property type="match status" value="1"/>
</dbReference>
<dbReference type="InterPro" id="IPR050511">
    <property type="entry name" value="AMPK_gamma/SDS23_families"/>
</dbReference>
<dbReference type="Proteomes" id="UP000076722">
    <property type="component" value="Unassembled WGS sequence"/>
</dbReference>
<evidence type="ECO:0000313" key="7">
    <source>
        <dbReference type="EMBL" id="KZS95921.1"/>
    </source>
</evidence>
<dbReference type="PANTHER" id="PTHR13780">
    <property type="entry name" value="AMP-ACTIVATED PROTEIN KINASE, GAMMA REGULATORY SUBUNIT"/>
    <property type="match status" value="1"/>
</dbReference>
<dbReference type="PROSITE" id="PS51371">
    <property type="entry name" value="CBS"/>
    <property type="match status" value="3"/>
</dbReference>
<evidence type="ECO:0000256" key="1">
    <source>
        <dbReference type="ARBA" id="ARBA00006750"/>
    </source>
</evidence>